<dbReference type="InterPro" id="IPR000792">
    <property type="entry name" value="Tscrpt_reg_LuxR_C"/>
</dbReference>
<dbReference type="Pfam" id="PF25873">
    <property type="entry name" value="WHD_MalT"/>
    <property type="match status" value="1"/>
</dbReference>
<keyword evidence="2" id="KW-0238">DNA-binding</keyword>
<accession>A0A5R8ZX33</accession>
<protein>
    <submittedName>
        <fullName evidence="5">Helix-turn-helix transcriptional regulator</fullName>
    </submittedName>
</protein>
<gene>
    <name evidence="5" type="ORF">FEA48_24280</name>
</gene>
<evidence type="ECO:0000256" key="1">
    <source>
        <dbReference type="ARBA" id="ARBA00023015"/>
    </source>
</evidence>
<dbReference type="AlphaFoldDB" id="A0A5R8ZX33"/>
<evidence type="ECO:0000259" key="4">
    <source>
        <dbReference type="PROSITE" id="PS50043"/>
    </source>
</evidence>
<dbReference type="InterPro" id="IPR059106">
    <property type="entry name" value="WHD_MalT"/>
</dbReference>
<keyword evidence="3" id="KW-0804">Transcription</keyword>
<feature type="domain" description="HTH luxR-type" evidence="4">
    <location>
        <begin position="778"/>
        <end position="843"/>
    </location>
</feature>
<dbReference type="InterPro" id="IPR011990">
    <property type="entry name" value="TPR-like_helical_dom_sf"/>
</dbReference>
<dbReference type="Gene3D" id="1.10.10.10">
    <property type="entry name" value="Winged helix-like DNA-binding domain superfamily/Winged helix DNA-binding domain"/>
    <property type="match status" value="1"/>
</dbReference>
<evidence type="ECO:0000256" key="3">
    <source>
        <dbReference type="ARBA" id="ARBA00023163"/>
    </source>
</evidence>
<name>A0A5R8ZX33_PSENT</name>
<evidence type="ECO:0000313" key="5">
    <source>
        <dbReference type="EMBL" id="TLP70951.1"/>
    </source>
</evidence>
<reference evidence="6" key="2">
    <citation type="submission" date="2019-06" db="EMBL/GenBank/DDBJ databases">
        <title>AzeR, a transcriptional regulator that responds to azelaic acid in Pseudomonas nitroreducens.</title>
        <authorList>
            <person name="Bez C."/>
            <person name="Javvadi S.G."/>
            <person name="Bertani I."/>
            <person name="Devescovi G."/>
            <person name="Studholme D.J."/>
            <person name="Geller A."/>
            <person name="Levy A."/>
            <person name="Venturi V."/>
        </authorList>
    </citation>
    <scope>NUCLEOTIDE SEQUENCE [LARGE SCALE GENOMIC DNA]</scope>
    <source>
        <strain evidence="6">DSM 9128</strain>
    </source>
</reference>
<evidence type="ECO:0000256" key="2">
    <source>
        <dbReference type="ARBA" id="ARBA00023125"/>
    </source>
</evidence>
<comment type="caution">
    <text evidence="5">The sequence shown here is derived from an EMBL/GenBank/DDBJ whole genome shotgun (WGS) entry which is preliminary data.</text>
</comment>
<keyword evidence="1" id="KW-0805">Transcription regulation</keyword>
<dbReference type="Gene3D" id="1.25.40.10">
    <property type="entry name" value="Tetratricopeptide repeat domain"/>
    <property type="match status" value="1"/>
</dbReference>
<dbReference type="SUPFAM" id="SSF48452">
    <property type="entry name" value="TPR-like"/>
    <property type="match status" value="1"/>
</dbReference>
<dbReference type="PANTHER" id="PTHR44688:SF16">
    <property type="entry name" value="DNA-BINDING TRANSCRIPTIONAL ACTIVATOR DEVR_DOSR"/>
    <property type="match status" value="1"/>
</dbReference>
<dbReference type="PRINTS" id="PR00038">
    <property type="entry name" value="HTHLUXR"/>
</dbReference>
<dbReference type="PANTHER" id="PTHR44688">
    <property type="entry name" value="DNA-BINDING TRANSCRIPTIONAL ACTIVATOR DEVR_DOSR"/>
    <property type="match status" value="1"/>
</dbReference>
<dbReference type="Proteomes" id="UP000307510">
    <property type="component" value="Unassembled WGS sequence"/>
</dbReference>
<dbReference type="GO" id="GO:0003677">
    <property type="term" value="F:DNA binding"/>
    <property type="evidence" value="ECO:0007669"/>
    <property type="project" value="UniProtKB-KW"/>
</dbReference>
<dbReference type="InterPro" id="IPR016032">
    <property type="entry name" value="Sig_transdc_resp-reg_C-effctor"/>
</dbReference>
<sequence length="847" mass="94145">MSTIALHSLTEHGAALPRLPRQHLPRERLHASLSATECRLRLLVAPPGCGKTVLMSECARLAPAGTRVVWLGLGGRALEPEQFCERLGEALGVPWSGEAALAAWLENASEPVWLMLDDYPRAPDLALDDCFDRLLAVASPQIGWWLASRRRPACNLTRLLLEGELLELAASTLALTQCELDAYLQTAGLEWPQAQRQALQDATHGWFAGVRLRLLSLGAEPIAPCATQVAETGNGLLQDYLQREVLASLPAELAETLCGLAQIARFNRELCDYLFDEPGLGLDGLQAWGVLIEAVDNTQHWFQVAPMVATALASLSRWPAATLHRRACQWFTQCGEIHSAFEHSLYAEQPDVSASLLQRLTEEQLLHGRNVERVLQLRESLPEELLCSTPRLLILNAWTLLFVGRLDDVEALLTGFDRFLPMPGEHRQRALVAQWQGLNGMLIHARGLPGSREQLREALQHLPEEAWSQTLICLSALTQQAQAEGRLAEARLINREALRRARLQGSTTFEALLELDRAQWLEQRGELQRADALLARVQEYLDEMRITCNAMAGRVALRRGWLCLRQGRDEEARELFIAGLNETRRSHDPSSIYGFTGMAWLDALDGDTDGAFSRLLEVERLMQLQHVPEPIYRGPLLLASGALNLRQNRAGPAREVLQRVASRYRADRLSPPAAAPDQILRVEHHLALAELYDGDVDAALQRLLAMLPDLLRQGRNTLACDVWLALAEAHFIAGSLDEARSALDQGVSLAQRFGLLSTLRDTQRRQPGLFGLRPHAGEMAPHNLLSLRELSVLELIARGCSNLEIGERLYISLHTVKTHARRINGKLGVERRTQAVARAKELGLLKV</sequence>
<dbReference type="PROSITE" id="PS00622">
    <property type="entry name" value="HTH_LUXR_1"/>
    <property type="match status" value="1"/>
</dbReference>
<dbReference type="InterPro" id="IPR027417">
    <property type="entry name" value="P-loop_NTPase"/>
</dbReference>
<dbReference type="Pfam" id="PF00196">
    <property type="entry name" value="GerE"/>
    <property type="match status" value="1"/>
</dbReference>
<dbReference type="CDD" id="cd06170">
    <property type="entry name" value="LuxR_C_like"/>
    <property type="match status" value="1"/>
</dbReference>
<dbReference type="GO" id="GO:0006355">
    <property type="term" value="P:regulation of DNA-templated transcription"/>
    <property type="evidence" value="ECO:0007669"/>
    <property type="project" value="InterPro"/>
</dbReference>
<reference evidence="5 6" key="1">
    <citation type="submission" date="2019-05" db="EMBL/GenBank/DDBJ databases">
        <authorList>
            <person name="Moore K."/>
            <person name="O'Neill P."/>
            <person name="Farbos A."/>
            <person name="Studholme D.J."/>
        </authorList>
    </citation>
    <scope>NUCLEOTIDE SEQUENCE [LARGE SCALE GENOMIC DNA]</scope>
    <source>
        <strain evidence="5 6">DSM 9128</strain>
    </source>
</reference>
<dbReference type="SUPFAM" id="SSF52540">
    <property type="entry name" value="P-loop containing nucleoside triphosphate hydrolases"/>
    <property type="match status" value="1"/>
</dbReference>
<dbReference type="SMART" id="SM00421">
    <property type="entry name" value="HTH_LUXR"/>
    <property type="match status" value="1"/>
</dbReference>
<evidence type="ECO:0000313" key="6">
    <source>
        <dbReference type="Proteomes" id="UP000307510"/>
    </source>
</evidence>
<dbReference type="SUPFAM" id="SSF46894">
    <property type="entry name" value="C-terminal effector domain of the bipartite response regulators"/>
    <property type="match status" value="1"/>
</dbReference>
<dbReference type="InterPro" id="IPR036388">
    <property type="entry name" value="WH-like_DNA-bd_sf"/>
</dbReference>
<proteinExistence type="predicted"/>
<organism evidence="5 6">
    <name type="scientific">Pseudomonas nitroreducens</name>
    <dbReference type="NCBI Taxonomy" id="46680"/>
    <lineage>
        <taxon>Bacteria</taxon>
        <taxon>Pseudomonadati</taxon>
        <taxon>Pseudomonadota</taxon>
        <taxon>Gammaproteobacteria</taxon>
        <taxon>Pseudomonadales</taxon>
        <taxon>Pseudomonadaceae</taxon>
        <taxon>Pseudomonas</taxon>
    </lineage>
</organism>
<dbReference type="PROSITE" id="PS50043">
    <property type="entry name" value="HTH_LUXR_2"/>
    <property type="match status" value="1"/>
</dbReference>
<dbReference type="RefSeq" id="WP_138216086.1">
    <property type="nucleotide sequence ID" value="NZ_VASG01000007.1"/>
</dbReference>
<dbReference type="EMBL" id="VASG01000007">
    <property type="protein sequence ID" value="TLP70951.1"/>
    <property type="molecule type" value="Genomic_DNA"/>
</dbReference>